<organism evidence="4">
    <name type="scientific">Alexandrium monilatum</name>
    <dbReference type="NCBI Taxonomy" id="311494"/>
    <lineage>
        <taxon>Eukaryota</taxon>
        <taxon>Sar</taxon>
        <taxon>Alveolata</taxon>
        <taxon>Dinophyceae</taxon>
        <taxon>Gonyaulacales</taxon>
        <taxon>Pyrocystaceae</taxon>
        <taxon>Alexandrium</taxon>
    </lineage>
</organism>
<sequence length="140" mass="13458">MASTQTVGSAPSQSPAPEEVQAAPDAAEPAGAAGPSKSGAIAKGRKLLLAGVRNGEAERLMVQQAQAEAEAGQEAAPDAAKAVDAAGPPKAGAAAKGRKLLLAALKSGDAGRLLDQQARAEAEAAERTGPVAGEAGGGSG</sequence>
<evidence type="ECO:0000256" key="1">
    <source>
        <dbReference type="SAM" id="MobiDB-lite"/>
    </source>
</evidence>
<feature type="region of interest" description="Disordered" evidence="1">
    <location>
        <begin position="63"/>
        <end position="93"/>
    </location>
</feature>
<feature type="region of interest" description="Disordered" evidence="1">
    <location>
        <begin position="116"/>
        <end position="140"/>
    </location>
</feature>
<evidence type="ECO:0000313" key="3">
    <source>
        <dbReference type="EMBL" id="CAE4564255.1"/>
    </source>
</evidence>
<protein>
    <submittedName>
        <fullName evidence="4">Uncharacterized protein</fullName>
    </submittedName>
</protein>
<dbReference type="EMBL" id="HBNR01005834">
    <property type="protein sequence ID" value="CAE4564255.1"/>
    <property type="molecule type" value="Transcribed_RNA"/>
</dbReference>
<feature type="compositionally biased region" description="Polar residues" evidence="1">
    <location>
        <begin position="1"/>
        <end position="13"/>
    </location>
</feature>
<accession>A0A6T0SHK6</accession>
<feature type="region of interest" description="Disordered" evidence="1">
    <location>
        <begin position="1"/>
        <end position="40"/>
    </location>
</feature>
<proteinExistence type="predicted"/>
<feature type="compositionally biased region" description="Low complexity" evidence="1">
    <location>
        <begin position="15"/>
        <end position="40"/>
    </location>
</feature>
<evidence type="ECO:0000313" key="4">
    <source>
        <dbReference type="EMBL" id="CAE4564256.1"/>
    </source>
</evidence>
<gene>
    <name evidence="2" type="ORF">AMON00008_LOCUS3873</name>
    <name evidence="3" type="ORF">AMON00008_LOCUS3874</name>
    <name evidence="4" type="ORF">AMON00008_LOCUS3875</name>
</gene>
<dbReference type="AlphaFoldDB" id="A0A6T0SHK6"/>
<name>A0A6T0SHK6_9DINO</name>
<reference evidence="4" key="1">
    <citation type="submission" date="2021-01" db="EMBL/GenBank/DDBJ databases">
        <authorList>
            <person name="Corre E."/>
            <person name="Pelletier E."/>
            <person name="Niang G."/>
            <person name="Scheremetjew M."/>
            <person name="Finn R."/>
            <person name="Kale V."/>
            <person name="Holt S."/>
            <person name="Cochrane G."/>
            <person name="Meng A."/>
            <person name="Brown T."/>
            <person name="Cohen L."/>
        </authorList>
    </citation>
    <scope>NUCLEOTIDE SEQUENCE</scope>
    <source>
        <strain evidence="4">CCMP3105</strain>
    </source>
</reference>
<evidence type="ECO:0000313" key="2">
    <source>
        <dbReference type="EMBL" id="CAE4564254.1"/>
    </source>
</evidence>
<dbReference type="EMBL" id="HBNR01005833">
    <property type="protein sequence ID" value="CAE4564254.1"/>
    <property type="molecule type" value="Transcribed_RNA"/>
</dbReference>
<dbReference type="EMBL" id="HBNR01005835">
    <property type="protein sequence ID" value="CAE4564256.1"/>
    <property type="molecule type" value="Transcribed_RNA"/>
</dbReference>